<name>A0A378MX13_MANHA</name>
<sequence>MKESPFNAEELFDLLEVNAIQTRFGFSTEDIHTLRVWVRNAGVRSGVEIEQPHWQNYNSWENGLKPFIAWLKPERRAGDLGKHPCLWDSYA</sequence>
<keyword evidence="1" id="KW-0269">Exonuclease</keyword>
<evidence type="ECO:0000313" key="2">
    <source>
        <dbReference type="Proteomes" id="UP000254802"/>
    </source>
</evidence>
<protein>
    <submittedName>
        <fullName evidence="1">Exonuclease V subunit gamma</fullName>
    </submittedName>
</protein>
<gene>
    <name evidence="1" type="ORF">NCTC10638_01249</name>
</gene>
<dbReference type="EMBL" id="UGPN01000002">
    <property type="protein sequence ID" value="STY60056.1"/>
    <property type="molecule type" value="Genomic_DNA"/>
</dbReference>
<dbReference type="Proteomes" id="UP000254802">
    <property type="component" value="Unassembled WGS sequence"/>
</dbReference>
<dbReference type="Gene3D" id="1.10.486.10">
    <property type="entry name" value="PCRA, domain 4"/>
    <property type="match status" value="1"/>
</dbReference>
<dbReference type="AlphaFoldDB" id="A0A378MX13"/>
<dbReference type="InterPro" id="IPR027417">
    <property type="entry name" value="P-loop_NTPase"/>
</dbReference>
<proteinExistence type="predicted"/>
<evidence type="ECO:0000313" key="1">
    <source>
        <dbReference type="EMBL" id="STY60056.1"/>
    </source>
</evidence>
<organism evidence="1 2">
    <name type="scientific">Mannheimia haemolytica</name>
    <name type="common">Pasteurella haemolytica</name>
    <dbReference type="NCBI Taxonomy" id="75985"/>
    <lineage>
        <taxon>Bacteria</taxon>
        <taxon>Pseudomonadati</taxon>
        <taxon>Pseudomonadota</taxon>
        <taxon>Gammaproteobacteria</taxon>
        <taxon>Pasteurellales</taxon>
        <taxon>Pasteurellaceae</taxon>
        <taxon>Mannheimia</taxon>
    </lineage>
</organism>
<dbReference type="SUPFAM" id="SSF52540">
    <property type="entry name" value="P-loop containing nucleoside triphosphate hydrolases"/>
    <property type="match status" value="1"/>
</dbReference>
<accession>A0A378MX13</accession>
<keyword evidence="1" id="KW-0378">Hydrolase</keyword>
<reference evidence="1 2" key="1">
    <citation type="submission" date="2018-06" db="EMBL/GenBank/DDBJ databases">
        <authorList>
            <consortium name="Pathogen Informatics"/>
            <person name="Doyle S."/>
        </authorList>
    </citation>
    <scope>NUCLEOTIDE SEQUENCE [LARGE SCALE GENOMIC DNA]</scope>
    <source>
        <strain evidence="1 2">NCTC10638</strain>
    </source>
</reference>
<keyword evidence="1" id="KW-0540">Nuclease</keyword>
<dbReference type="GO" id="GO:0004527">
    <property type="term" value="F:exonuclease activity"/>
    <property type="evidence" value="ECO:0007669"/>
    <property type="project" value="UniProtKB-KW"/>
</dbReference>